<protein>
    <submittedName>
        <fullName evidence="7">Adenosine deaminase</fullName>
        <ecNumber evidence="7">3.5.4.4</ecNumber>
    </submittedName>
</protein>
<comment type="similarity">
    <text evidence="2">Belongs to the metallo-dependent hydrolases superfamily. Adenosine and AMP deaminases family.</text>
</comment>
<dbReference type="InterPro" id="IPR006330">
    <property type="entry name" value="Ado/ade_deaminase"/>
</dbReference>
<keyword evidence="8" id="KW-1185">Reference proteome</keyword>
<dbReference type="SUPFAM" id="SSF51556">
    <property type="entry name" value="Metallo-dependent hydrolases"/>
    <property type="match status" value="1"/>
</dbReference>
<dbReference type="RefSeq" id="WP_304600391.1">
    <property type="nucleotide sequence ID" value="NZ_JAUQYP010000001.1"/>
</dbReference>
<name>A0ABT9D8G8_9CELL</name>
<accession>A0ABT9D8G8</accession>
<dbReference type="Gene3D" id="3.20.20.140">
    <property type="entry name" value="Metal-dependent hydrolases"/>
    <property type="match status" value="1"/>
</dbReference>
<reference evidence="7 8" key="1">
    <citation type="submission" date="2023-07" db="EMBL/GenBank/DDBJ databases">
        <title>Description of novel actinomycetes strains, isolated from tidal flat sediment.</title>
        <authorList>
            <person name="Lu C."/>
        </authorList>
    </citation>
    <scope>NUCLEOTIDE SEQUENCE [LARGE SCALE GENOMIC DNA]</scope>
    <source>
        <strain evidence="7 8">SYSU T00b441</strain>
    </source>
</reference>
<keyword evidence="4 7" id="KW-0378">Hydrolase</keyword>
<evidence type="ECO:0000256" key="1">
    <source>
        <dbReference type="ARBA" id="ARBA00001947"/>
    </source>
</evidence>
<evidence type="ECO:0000259" key="6">
    <source>
        <dbReference type="Pfam" id="PF00962"/>
    </source>
</evidence>
<dbReference type="InterPro" id="IPR006650">
    <property type="entry name" value="A/AMP_deam_AS"/>
</dbReference>
<proteinExistence type="inferred from homology"/>
<dbReference type="GO" id="GO:0016787">
    <property type="term" value="F:hydrolase activity"/>
    <property type="evidence" value="ECO:0007669"/>
    <property type="project" value="UniProtKB-KW"/>
</dbReference>
<dbReference type="Pfam" id="PF00962">
    <property type="entry name" value="A_deaminase"/>
    <property type="match status" value="1"/>
</dbReference>
<evidence type="ECO:0000256" key="3">
    <source>
        <dbReference type="ARBA" id="ARBA00022723"/>
    </source>
</evidence>
<keyword evidence="5" id="KW-0862">Zinc</keyword>
<evidence type="ECO:0000256" key="2">
    <source>
        <dbReference type="ARBA" id="ARBA00006676"/>
    </source>
</evidence>
<feature type="domain" description="Adenosine deaminase" evidence="6">
    <location>
        <begin position="14"/>
        <end position="325"/>
    </location>
</feature>
<keyword evidence="3" id="KW-0479">Metal-binding</keyword>
<dbReference type="EMBL" id="JAUQYP010000001">
    <property type="protein sequence ID" value="MDO8106746.1"/>
    <property type="molecule type" value="Genomic_DNA"/>
</dbReference>
<dbReference type="InterPro" id="IPR001365">
    <property type="entry name" value="A_deaminase_dom"/>
</dbReference>
<comment type="caution">
    <text evidence="7">The sequence shown here is derived from an EMBL/GenBank/DDBJ whole genome shotgun (WGS) entry which is preliminary data.</text>
</comment>
<dbReference type="EC" id="3.5.4.4" evidence="7"/>
<dbReference type="NCBIfam" id="TIGR01430">
    <property type="entry name" value="aden_deam"/>
    <property type="match status" value="1"/>
</dbReference>
<evidence type="ECO:0000313" key="8">
    <source>
        <dbReference type="Proteomes" id="UP001232536"/>
    </source>
</evidence>
<dbReference type="PANTHER" id="PTHR43114">
    <property type="entry name" value="ADENINE DEAMINASE"/>
    <property type="match status" value="1"/>
</dbReference>
<evidence type="ECO:0000256" key="5">
    <source>
        <dbReference type="ARBA" id="ARBA00022833"/>
    </source>
</evidence>
<dbReference type="PANTHER" id="PTHR43114:SF6">
    <property type="entry name" value="ADENINE DEAMINASE"/>
    <property type="match status" value="1"/>
</dbReference>
<organism evidence="7 8">
    <name type="scientific">Actinotalea lenta</name>
    <dbReference type="NCBI Taxonomy" id="3064654"/>
    <lineage>
        <taxon>Bacteria</taxon>
        <taxon>Bacillati</taxon>
        <taxon>Actinomycetota</taxon>
        <taxon>Actinomycetes</taxon>
        <taxon>Micrococcales</taxon>
        <taxon>Cellulomonadaceae</taxon>
        <taxon>Actinotalea</taxon>
    </lineage>
</organism>
<gene>
    <name evidence="7" type="primary">add</name>
    <name evidence="7" type="ORF">Q6348_05985</name>
</gene>
<dbReference type="InterPro" id="IPR032466">
    <property type="entry name" value="Metal_Hydrolase"/>
</dbReference>
<dbReference type="PROSITE" id="PS00485">
    <property type="entry name" value="A_DEAMINASE"/>
    <property type="match status" value="1"/>
</dbReference>
<sequence>MSGRPAADTWPAMPKVELHCHLEGSVRPATFLDLARSRVQLPTEDPAHVYDYTDMASFMVVFERLCASVATAEDVARITQEALEDAAASGVVYREMFCNPTLHPLPYQDFLAGATEGITRARDATGIVARLIPAIFRGQAPEVATELARAVAAGPRDVVVGLGMDGDELLGPPEEFADAYAVARDGGLACTAHAGERFSPHEVQVCLDLLGCTRIDHGYGIVEDPELTARARDAGTLFTYAWLSTTYNYRGPLHRHPFLRMRDAGLRMSLGSDDPAMGGTSLAGDYRSVARALGFTAEDFIRQNLDALESSWLDGPDREAVRSRLWPGTTTPEGA</sequence>
<comment type="cofactor">
    <cofactor evidence="1">
        <name>Zn(2+)</name>
        <dbReference type="ChEBI" id="CHEBI:29105"/>
    </cofactor>
</comment>
<evidence type="ECO:0000256" key="4">
    <source>
        <dbReference type="ARBA" id="ARBA00022801"/>
    </source>
</evidence>
<dbReference type="Proteomes" id="UP001232536">
    <property type="component" value="Unassembled WGS sequence"/>
</dbReference>
<evidence type="ECO:0000313" key="7">
    <source>
        <dbReference type="EMBL" id="MDO8106746.1"/>
    </source>
</evidence>